<dbReference type="EMBL" id="PYMB01000013">
    <property type="protein sequence ID" value="PSW09804.1"/>
    <property type="molecule type" value="Genomic_DNA"/>
</dbReference>
<gene>
    <name evidence="2" type="ORF">C9J01_19835</name>
</gene>
<dbReference type="SUPFAM" id="SSF56925">
    <property type="entry name" value="OMPA-like"/>
    <property type="match status" value="1"/>
</dbReference>
<evidence type="ECO:0000313" key="2">
    <source>
        <dbReference type="EMBL" id="PSW09804.1"/>
    </source>
</evidence>
<sequence>MFHYLSLSSRFKVHSSNERCFLRRETKMKKLTFIATAALLLSGIANASDTVNANNDNDGIKYFGGLGLSDGTVSNIGGEFEYNFRAGAIINDTHRLTGTYAYGDDSRASHLFASYDYMVGISENQKWNWFIGASAGYAVFKKADNDWTLGAQTGIQYSVNENYSLELGYRVIDTWDEWKDRNMSQLDSFYFAVDYKF</sequence>
<keyword evidence="1" id="KW-0732">Signal</keyword>
<evidence type="ECO:0000256" key="1">
    <source>
        <dbReference type="SAM" id="SignalP"/>
    </source>
</evidence>
<organism evidence="2 3">
    <name type="scientific">Photobacterium rosenbergii</name>
    <dbReference type="NCBI Taxonomy" id="294936"/>
    <lineage>
        <taxon>Bacteria</taxon>
        <taxon>Pseudomonadati</taxon>
        <taxon>Pseudomonadota</taxon>
        <taxon>Gammaproteobacteria</taxon>
        <taxon>Vibrionales</taxon>
        <taxon>Vibrionaceae</taxon>
        <taxon>Photobacterium</taxon>
    </lineage>
</organism>
<feature type="signal peptide" evidence="1">
    <location>
        <begin position="1"/>
        <end position="47"/>
    </location>
</feature>
<dbReference type="AlphaFoldDB" id="A0A2T3N8Z1"/>
<comment type="caution">
    <text evidence="2">The sequence shown here is derived from an EMBL/GenBank/DDBJ whole genome shotgun (WGS) entry which is preliminary data.</text>
</comment>
<evidence type="ECO:0000313" key="3">
    <source>
        <dbReference type="Proteomes" id="UP000241346"/>
    </source>
</evidence>
<protein>
    <submittedName>
        <fullName evidence="2">Uncharacterized protein</fullName>
    </submittedName>
</protein>
<dbReference type="Gene3D" id="2.40.160.20">
    <property type="match status" value="1"/>
</dbReference>
<feature type="chain" id="PRO_5015619639" evidence="1">
    <location>
        <begin position="48"/>
        <end position="197"/>
    </location>
</feature>
<dbReference type="Proteomes" id="UP000241346">
    <property type="component" value="Unassembled WGS sequence"/>
</dbReference>
<reference evidence="2 3" key="1">
    <citation type="submission" date="2018-03" db="EMBL/GenBank/DDBJ databases">
        <title>Whole genome sequencing of Histamine producing bacteria.</title>
        <authorList>
            <person name="Butler K."/>
        </authorList>
    </citation>
    <scope>NUCLEOTIDE SEQUENCE [LARGE SCALE GENOMIC DNA]</scope>
    <source>
        <strain evidence="2 3">DSM 19138</strain>
    </source>
</reference>
<dbReference type="InterPro" id="IPR011250">
    <property type="entry name" value="OMP/PagP_B-barrel"/>
</dbReference>
<name>A0A2T3N8Z1_9GAMM</name>
<proteinExistence type="predicted"/>
<accession>A0A2T3N8Z1</accession>